<feature type="chain" id="PRO_5013096072" evidence="1">
    <location>
        <begin position="19"/>
        <end position="132"/>
    </location>
</feature>
<dbReference type="InParanoid" id="A0A1Y2EUT3"/>
<feature type="signal peptide" evidence="1">
    <location>
        <begin position="1"/>
        <end position="18"/>
    </location>
</feature>
<keyword evidence="3" id="KW-1185">Reference proteome</keyword>
<protein>
    <submittedName>
        <fullName evidence="2">Uncharacterized protein</fullName>
    </submittedName>
</protein>
<name>A0A1Y2EUT3_9BASI</name>
<reference evidence="2 3" key="1">
    <citation type="submission" date="2016-07" db="EMBL/GenBank/DDBJ databases">
        <title>Pervasive Adenine N6-methylation of Active Genes in Fungi.</title>
        <authorList>
            <consortium name="DOE Joint Genome Institute"/>
            <person name="Mondo S.J."/>
            <person name="Dannebaum R.O."/>
            <person name="Kuo R.C."/>
            <person name="Labutti K."/>
            <person name="Haridas S."/>
            <person name="Kuo A."/>
            <person name="Salamov A."/>
            <person name="Ahrendt S.R."/>
            <person name="Lipzen A."/>
            <person name="Sullivan W."/>
            <person name="Andreopoulos W.B."/>
            <person name="Clum A."/>
            <person name="Lindquist E."/>
            <person name="Daum C."/>
            <person name="Ramamoorthy G.K."/>
            <person name="Gryganskyi A."/>
            <person name="Culley D."/>
            <person name="Magnuson J.K."/>
            <person name="James T.Y."/>
            <person name="O'Malley M.A."/>
            <person name="Stajich J.E."/>
            <person name="Spatafora J.W."/>
            <person name="Visel A."/>
            <person name="Grigoriev I.V."/>
        </authorList>
    </citation>
    <scope>NUCLEOTIDE SEQUENCE [LARGE SCALE GENOMIC DNA]</scope>
    <source>
        <strain evidence="2 3">62-1032</strain>
    </source>
</reference>
<proteinExistence type="predicted"/>
<evidence type="ECO:0000313" key="2">
    <source>
        <dbReference type="EMBL" id="ORY75351.1"/>
    </source>
</evidence>
<sequence>MHFSLPFAALAAASVAYAAPQPVVERATTAPTFDQLKASCQSAGAIAAVSYKDYSSTTVSSGACLPYTNAAGSAIDQVVACKSANCALSYDNTCGSGIATITLPITVSYSQDNNVAQGTILSAGASSALCTA</sequence>
<keyword evidence="1" id="KW-0732">Signal</keyword>
<comment type="caution">
    <text evidence="2">The sequence shown here is derived from an EMBL/GenBank/DDBJ whole genome shotgun (WGS) entry which is preliminary data.</text>
</comment>
<evidence type="ECO:0000313" key="3">
    <source>
        <dbReference type="Proteomes" id="UP000193467"/>
    </source>
</evidence>
<evidence type="ECO:0000256" key="1">
    <source>
        <dbReference type="SAM" id="SignalP"/>
    </source>
</evidence>
<organism evidence="2 3">
    <name type="scientific">Leucosporidium creatinivorum</name>
    <dbReference type="NCBI Taxonomy" id="106004"/>
    <lineage>
        <taxon>Eukaryota</taxon>
        <taxon>Fungi</taxon>
        <taxon>Dikarya</taxon>
        <taxon>Basidiomycota</taxon>
        <taxon>Pucciniomycotina</taxon>
        <taxon>Microbotryomycetes</taxon>
        <taxon>Leucosporidiales</taxon>
        <taxon>Leucosporidium</taxon>
    </lineage>
</organism>
<dbReference type="Proteomes" id="UP000193467">
    <property type="component" value="Unassembled WGS sequence"/>
</dbReference>
<accession>A0A1Y2EUT3</accession>
<dbReference type="EMBL" id="MCGR01000038">
    <property type="protein sequence ID" value="ORY75351.1"/>
    <property type="molecule type" value="Genomic_DNA"/>
</dbReference>
<gene>
    <name evidence="2" type="ORF">BCR35DRAFT_353654</name>
</gene>
<dbReference type="AlphaFoldDB" id="A0A1Y2EUT3"/>